<proteinExistence type="predicted"/>
<keyword evidence="4" id="KW-1185">Reference proteome</keyword>
<evidence type="ECO:0000256" key="1">
    <source>
        <dbReference type="SAM" id="MobiDB-lite"/>
    </source>
</evidence>
<feature type="compositionally biased region" description="Basic residues" evidence="1">
    <location>
        <begin position="159"/>
        <end position="171"/>
    </location>
</feature>
<dbReference type="OrthoDB" id="3366546at2759"/>
<accession>A0A1E5R9W4</accession>
<evidence type="ECO:0000313" key="4">
    <source>
        <dbReference type="Proteomes" id="UP000095358"/>
    </source>
</evidence>
<dbReference type="AlphaFoldDB" id="A0A1E5R9W4"/>
<name>A0A1E5R9W4_HANUV</name>
<dbReference type="InterPro" id="IPR000467">
    <property type="entry name" value="G_patch_dom"/>
</dbReference>
<organism evidence="3 4">
    <name type="scientific">Hanseniaspora uvarum</name>
    <name type="common">Yeast</name>
    <name type="synonym">Kloeckera apiculata</name>
    <dbReference type="NCBI Taxonomy" id="29833"/>
    <lineage>
        <taxon>Eukaryota</taxon>
        <taxon>Fungi</taxon>
        <taxon>Dikarya</taxon>
        <taxon>Ascomycota</taxon>
        <taxon>Saccharomycotina</taxon>
        <taxon>Saccharomycetes</taxon>
        <taxon>Saccharomycodales</taxon>
        <taxon>Saccharomycodaceae</taxon>
        <taxon>Hanseniaspora</taxon>
    </lineage>
</organism>
<comment type="caution">
    <text evidence="3">The sequence shown here is derived from an EMBL/GenBank/DDBJ whole genome shotgun (WGS) entry which is preliminary data.</text>
</comment>
<feature type="compositionally biased region" description="Basic residues" evidence="1">
    <location>
        <begin position="130"/>
        <end position="151"/>
    </location>
</feature>
<sequence>MQSDKYLTSFGWKGHGNPLSENGLVHPILIKHKQDRKGIGLVNNLDQKDMWWETMFNNNLQNLNTELDSKTGDIVMTKLQKEEEVLKNVKKSTSPLYTSMFVKGKGLQGTIGEKLIPDTKEQKTVVRVSSKTKKEKKVGKKEKKDKKKLKLKLKEEKKKLKAKKDKKKKTKKDKESKKENKKKKSKSKATKAIE</sequence>
<reference evidence="4" key="1">
    <citation type="journal article" date="2016" name="Genome Announc.">
        <title>Genome sequences of three species of Hanseniaspora isolated from spontaneous wine fermentations.</title>
        <authorList>
            <person name="Sternes P.R."/>
            <person name="Lee D."/>
            <person name="Kutyna D.R."/>
            <person name="Borneman A.R."/>
        </authorList>
    </citation>
    <scope>NUCLEOTIDE SEQUENCE [LARGE SCALE GENOMIC DNA]</scope>
    <source>
        <strain evidence="4">AWRI3580</strain>
    </source>
</reference>
<feature type="domain" description="G-patch" evidence="2">
    <location>
        <begin position="1"/>
        <end position="44"/>
    </location>
</feature>
<protein>
    <submittedName>
        <fullName evidence="3">Protein TMA23</fullName>
    </submittedName>
</protein>
<dbReference type="Proteomes" id="UP000095358">
    <property type="component" value="Unassembled WGS sequence"/>
</dbReference>
<dbReference type="PROSITE" id="PS50174">
    <property type="entry name" value="G_PATCH"/>
    <property type="match status" value="1"/>
</dbReference>
<evidence type="ECO:0000313" key="3">
    <source>
        <dbReference type="EMBL" id="OEJ83684.1"/>
    </source>
</evidence>
<dbReference type="STRING" id="29833.A0A1E5R9W4"/>
<feature type="compositionally biased region" description="Basic residues" evidence="1">
    <location>
        <begin position="179"/>
        <end position="194"/>
    </location>
</feature>
<dbReference type="GO" id="GO:0003676">
    <property type="term" value="F:nucleic acid binding"/>
    <property type="evidence" value="ECO:0007669"/>
    <property type="project" value="InterPro"/>
</dbReference>
<dbReference type="EMBL" id="LPNN01000008">
    <property type="protein sequence ID" value="OEJ83684.1"/>
    <property type="molecule type" value="Genomic_DNA"/>
</dbReference>
<gene>
    <name evidence="3" type="ORF">AWRI3580_g3605</name>
</gene>
<feature type="region of interest" description="Disordered" evidence="1">
    <location>
        <begin position="120"/>
        <end position="194"/>
    </location>
</feature>
<evidence type="ECO:0000259" key="2">
    <source>
        <dbReference type="PROSITE" id="PS50174"/>
    </source>
</evidence>
<dbReference type="VEuPathDB" id="FungiDB:AWRI3580_g3605"/>